<gene>
    <name evidence="1" type="ORF">E2C01_018971</name>
</gene>
<sequence length="60" mass="7287">MRQCVKDIGKYSFPCRMIDKWNVLNNEIVTAQNVHNFKEELHKWRQDTMSPTRTLYNTTR</sequence>
<evidence type="ECO:0000313" key="2">
    <source>
        <dbReference type="Proteomes" id="UP000324222"/>
    </source>
</evidence>
<accession>A0A5B7DWP7</accession>
<evidence type="ECO:0000313" key="1">
    <source>
        <dbReference type="EMBL" id="MPC25848.1"/>
    </source>
</evidence>
<dbReference type="Proteomes" id="UP000324222">
    <property type="component" value="Unassembled WGS sequence"/>
</dbReference>
<keyword evidence="2" id="KW-1185">Reference proteome</keyword>
<dbReference type="AlphaFoldDB" id="A0A5B7DWP7"/>
<name>A0A5B7DWP7_PORTR</name>
<organism evidence="1 2">
    <name type="scientific">Portunus trituberculatus</name>
    <name type="common">Swimming crab</name>
    <name type="synonym">Neptunus trituberculatus</name>
    <dbReference type="NCBI Taxonomy" id="210409"/>
    <lineage>
        <taxon>Eukaryota</taxon>
        <taxon>Metazoa</taxon>
        <taxon>Ecdysozoa</taxon>
        <taxon>Arthropoda</taxon>
        <taxon>Crustacea</taxon>
        <taxon>Multicrustacea</taxon>
        <taxon>Malacostraca</taxon>
        <taxon>Eumalacostraca</taxon>
        <taxon>Eucarida</taxon>
        <taxon>Decapoda</taxon>
        <taxon>Pleocyemata</taxon>
        <taxon>Brachyura</taxon>
        <taxon>Eubrachyura</taxon>
        <taxon>Portunoidea</taxon>
        <taxon>Portunidae</taxon>
        <taxon>Portuninae</taxon>
        <taxon>Portunus</taxon>
    </lineage>
</organism>
<proteinExistence type="predicted"/>
<comment type="caution">
    <text evidence="1">The sequence shown here is derived from an EMBL/GenBank/DDBJ whole genome shotgun (WGS) entry which is preliminary data.</text>
</comment>
<protein>
    <submittedName>
        <fullName evidence="1">Uncharacterized protein</fullName>
    </submittedName>
</protein>
<dbReference type="EMBL" id="VSRR010001518">
    <property type="protein sequence ID" value="MPC25848.1"/>
    <property type="molecule type" value="Genomic_DNA"/>
</dbReference>
<reference evidence="1 2" key="1">
    <citation type="submission" date="2019-05" db="EMBL/GenBank/DDBJ databases">
        <title>Another draft genome of Portunus trituberculatus and its Hox gene families provides insights of decapod evolution.</title>
        <authorList>
            <person name="Jeong J.-H."/>
            <person name="Song I."/>
            <person name="Kim S."/>
            <person name="Choi T."/>
            <person name="Kim D."/>
            <person name="Ryu S."/>
            <person name="Kim W."/>
        </authorList>
    </citation>
    <scope>NUCLEOTIDE SEQUENCE [LARGE SCALE GENOMIC DNA]</scope>
    <source>
        <tissue evidence="1">Muscle</tissue>
    </source>
</reference>